<evidence type="ECO:0000256" key="6">
    <source>
        <dbReference type="SAM" id="Phobius"/>
    </source>
</evidence>
<feature type="transmembrane region" description="Helical" evidence="6">
    <location>
        <begin position="36"/>
        <end position="59"/>
    </location>
</feature>
<feature type="transmembrane region" description="Helical" evidence="6">
    <location>
        <begin position="274"/>
        <end position="291"/>
    </location>
</feature>
<dbReference type="Proteomes" id="UP000177171">
    <property type="component" value="Unassembled WGS sequence"/>
</dbReference>
<feature type="transmembrane region" description="Helical" evidence="6">
    <location>
        <begin position="183"/>
        <end position="204"/>
    </location>
</feature>
<name>A0A1G2LT69_9BACT</name>
<feature type="transmembrane region" description="Helical" evidence="6">
    <location>
        <begin position="245"/>
        <end position="268"/>
    </location>
</feature>
<dbReference type="PANTHER" id="PTHR32322:SF18">
    <property type="entry name" value="S-ADENOSYLMETHIONINE_S-ADENOSYLHOMOCYSTEINE TRANSPORTER"/>
    <property type="match status" value="1"/>
</dbReference>
<feature type="domain" description="EamA" evidence="7">
    <location>
        <begin position="154"/>
        <end position="288"/>
    </location>
</feature>
<feature type="domain" description="EamA" evidence="7">
    <location>
        <begin position="7"/>
        <end position="142"/>
    </location>
</feature>
<reference evidence="8 9" key="1">
    <citation type="journal article" date="2016" name="Nat. Commun.">
        <title>Thousands of microbial genomes shed light on interconnected biogeochemical processes in an aquifer system.</title>
        <authorList>
            <person name="Anantharaman K."/>
            <person name="Brown C.T."/>
            <person name="Hug L.A."/>
            <person name="Sharon I."/>
            <person name="Castelle C.J."/>
            <person name="Probst A.J."/>
            <person name="Thomas B.C."/>
            <person name="Singh A."/>
            <person name="Wilkins M.J."/>
            <person name="Karaoz U."/>
            <person name="Brodie E.L."/>
            <person name="Williams K.H."/>
            <person name="Hubbard S.S."/>
            <person name="Banfield J.F."/>
        </authorList>
    </citation>
    <scope>NUCLEOTIDE SEQUENCE [LARGE SCALE GENOMIC DNA]</scope>
</reference>
<feature type="transmembrane region" description="Helical" evidence="6">
    <location>
        <begin position="151"/>
        <end position="171"/>
    </location>
</feature>
<dbReference type="AlphaFoldDB" id="A0A1G2LT69"/>
<dbReference type="InterPro" id="IPR000620">
    <property type="entry name" value="EamA_dom"/>
</dbReference>
<evidence type="ECO:0000256" key="5">
    <source>
        <dbReference type="ARBA" id="ARBA00023136"/>
    </source>
</evidence>
<feature type="transmembrane region" description="Helical" evidence="6">
    <location>
        <begin position="71"/>
        <end position="91"/>
    </location>
</feature>
<protein>
    <recommendedName>
        <fullName evidence="7">EamA domain-containing protein</fullName>
    </recommendedName>
</protein>
<evidence type="ECO:0000256" key="1">
    <source>
        <dbReference type="ARBA" id="ARBA00004651"/>
    </source>
</evidence>
<feature type="transmembrane region" description="Helical" evidence="6">
    <location>
        <begin position="216"/>
        <end position="238"/>
    </location>
</feature>
<dbReference type="EMBL" id="MHQY01000014">
    <property type="protein sequence ID" value="OHA13991.1"/>
    <property type="molecule type" value="Genomic_DNA"/>
</dbReference>
<dbReference type="Pfam" id="PF00892">
    <property type="entry name" value="EamA"/>
    <property type="match status" value="2"/>
</dbReference>
<organism evidence="8 9">
    <name type="scientific">Candidatus Sungbacteria bacterium RIFCSPLOWO2_12_FULL_41_11</name>
    <dbReference type="NCBI Taxonomy" id="1802286"/>
    <lineage>
        <taxon>Bacteria</taxon>
        <taxon>Candidatus Sungiibacteriota</taxon>
    </lineage>
</organism>
<evidence type="ECO:0000313" key="9">
    <source>
        <dbReference type="Proteomes" id="UP000177171"/>
    </source>
</evidence>
<comment type="caution">
    <text evidence="8">The sequence shown here is derived from an EMBL/GenBank/DDBJ whole genome shotgun (WGS) entry which is preliminary data.</text>
</comment>
<dbReference type="InterPro" id="IPR050638">
    <property type="entry name" value="AA-Vitamin_Transporters"/>
</dbReference>
<evidence type="ECO:0000259" key="7">
    <source>
        <dbReference type="Pfam" id="PF00892"/>
    </source>
</evidence>
<comment type="subcellular location">
    <subcellularLocation>
        <location evidence="1">Cell membrane</location>
        <topology evidence="1">Multi-pass membrane protein</topology>
    </subcellularLocation>
</comment>
<proteinExistence type="predicted"/>
<keyword evidence="3 6" id="KW-0812">Transmembrane</keyword>
<dbReference type="GO" id="GO:0005886">
    <property type="term" value="C:plasma membrane"/>
    <property type="evidence" value="ECO:0007669"/>
    <property type="project" value="UniProtKB-SubCell"/>
</dbReference>
<evidence type="ECO:0000256" key="4">
    <source>
        <dbReference type="ARBA" id="ARBA00022989"/>
    </source>
</evidence>
<feature type="transmembrane region" description="Helical" evidence="6">
    <location>
        <begin position="128"/>
        <end position="145"/>
    </location>
</feature>
<accession>A0A1G2LT69</accession>
<dbReference type="InterPro" id="IPR037185">
    <property type="entry name" value="EmrE-like"/>
</dbReference>
<feature type="transmembrane region" description="Helical" evidence="6">
    <location>
        <begin position="103"/>
        <end position="121"/>
    </location>
</feature>
<dbReference type="SUPFAM" id="SSF103481">
    <property type="entry name" value="Multidrug resistance efflux transporter EmrE"/>
    <property type="match status" value="2"/>
</dbReference>
<gene>
    <name evidence="8" type="ORF">A3G49_06010</name>
</gene>
<evidence type="ECO:0000256" key="2">
    <source>
        <dbReference type="ARBA" id="ARBA00022475"/>
    </source>
</evidence>
<keyword evidence="5 6" id="KW-0472">Membrane</keyword>
<keyword evidence="4 6" id="KW-1133">Transmembrane helix</keyword>
<evidence type="ECO:0000313" key="8">
    <source>
        <dbReference type="EMBL" id="OHA13991.1"/>
    </source>
</evidence>
<feature type="transmembrane region" description="Helical" evidence="6">
    <location>
        <begin position="12"/>
        <end position="30"/>
    </location>
</feature>
<evidence type="ECO:0000256" key="3">
    <source>
        <dbReference type="ARBA" id="ARBA00022692"/>
    </source>
</evidence>
<dbReference type="PANTHER" id="PTHR32322">
    <property type="entry name" value="INNER MEMBRANE TRANSPORTER"/>
    <property type="match status" value="1"/>
</dbReference>
<keyword evidence="2" id="KW-1003">Cell membrane</keyword>
<sequence>MENSLSKGVNLAFLTALISGFAVFINKFGVAFWKDAYAYTTAKNIATAVLLTGLIMLLRKIPELKGLSRRLWLKLILIGIIGGSIPFLLFFKSLTMISATEAAFIHKTLFLWVALFSYPFLKERISSIQFAALGILFLGIFMFDSPANWKFGTGSVLALLATLFWAVENIIAKKVLKEISPSIAGWARMFFGSLFLLLFLAITGKISALIPASTEQAGWAILTGALLFGYVTTWYAALKYAPATVVSSVLVIAAPITAILNSIFVTHIFPGKTLIQAVIMIAGILIISKTIENIYSKFSRRISTASL</sequence>